<dbReference type="InterPro" id="IPR013762">
    <property type="entry name" value="Integrase-like_cat_sf"/>
</dbReference>
<accession>X0W2F2</accession>
<dbReference type="PROSITE" id="PS51898">
    <property type="entry name" value="TYR_RECOMBINASE"/>
    <property type="match status" value="1"/>
</dbReference>
<comment type="caution">
    <text evidence="3">The sequence shown here is derived from an EMBL/GenBank/DDBJ whole genome shotgun (WGS) entry which is preliminary data.</text>
</comment>
<dbReference type="InterPro" id="IPR002104">
    <property type="entry name" value="Integrase_catalytic"/>
</dbReference>
<dbReference type="GO" id="GO:0006310">
    <property type="term" value="P:DNA recombination"/>
    <property type="evidence" value="ECO:0007669"/>
    <property type="project" value="UniProtKB-KW"/>
</dbReference>
<name>X0W2F2_9ZZZZ</name>
<evidence type="ECO:0000313" key="3">
    <source>
        <dbReference type="EMBL" id="GAG17497.1"/>
    </source>
</evidence>
<dbReference type="EMBL" id="BARS01034017">
    <property type="protein sequence ID" value="GAG17497.1"/>
    <property type="molecule type" value="Genomic_DNA"/>
</dbReference>
<dbReference type="Pfam" id="PF00589">
    <property type="entry name" value="Phage_integrase"/>
    <property type="match status" value="1"/>
</dbReference>
<feature type="domain" description="Tyr recombinase" evidence="2">
    <location>
        <begin position="1"/>
        <end position="117"/>
    </location>
</feature>
<keyword evidence="1" id="KW-0233">DNA recombination</keyword>
<dbReference type="GO" id="GO:0015074">
    <property type="term" value="P:DNA integration"/>
    <property type="evidence" value="ECO:0007669"/>
    <property type="project" value="InterPro"/>
</dbReference>
<gene>
    <name evidence="3" type="ORF">S01H1_52612</name>
</gene>
<proteinExistence type="predicted"/>
<evidence type="ECO:0000259" key="2">
    <source>
        <dbReference type="PROSITE" id="PS51898"/>
    </source>
</evidence>
<protein>
    <recommendedName>
        <fullName evidence="2">Tyr recombinase domain-containing protein</fullName>
    </recommendedName>
</protein>
<dbReference type="SUPFAM" id="SSF56349">
    <property type="entry name" value="DNA breaking-rejoining enzymes"/>
    <property type="match status" value="1"/>
</dbReference>
<organism evidence="3">
    <name type="scientific">marine sediment metagenome</name>
    <dbReference type="NCBI Taxonomy" id="412755"/>
    <lineage>
        <taxon>unclassified sequences</taxon>
        <taxon>metagenomes</taxon>
        <taxon>ecological metagenomes</taxon>
    </lineage>
</organism>
<dbReference type="AlphaFoldDB" id="X0W2F2"/>
<dbReference type="InterPro" id="IPR011010">
    <property type="entry name" value="DNA_brk_join_enz"/>
</dbReference>
<dbReference type="GO" id="GO:0003677">
    <property type="term" value="F:DNA binding"/>
    <property type="evidence" value="ECO:0007669"/>
    <property type="project" value="InterPro"/>
</dbReference>
<dbReference type="Gene3D" id="1.10.443.10">
    <property type="entry name" value="Intergrase catalytic core"/>
    <property type="match status" value="1"/>
</dbReference>
<evidence type="ECO:0000256" key="1">
    <source>
        <dbReference type="ARBA" id="ARBA00023172"/>
    </source>
</evidence>
<reference evidence="3" key="1">
    <citation type="journal article" date="2014" name="Front. Microbiol.">
        <title>High frequency of phylogenetically diverse reductive dehalogenase-homologous genes in deep subseafloor sedimentary metagenomes.</title>
        <authorList>
            <person name="Kawai M."/>
            <person name="Futagami T."/>
            <person name="Toyoda A."/>
            <person name="Takaki Y."/>
            <person name="Nishi S."/>
            <person name="Hori S."/>
            <person name="Arai W."/>
            <person name="Tsubouchi T."/>
            <person name="Morono Y."/>
            <person name="Uchiyama I."/>
            <person name="Ito T."/>
            <person name="Fujiyama A."/>
            <person name="Inagaki F."/>
            <person name="Takami H."/>
        </authorList>
    </citation>
    <scope>NUCLEOTIDE SEQUENCE</scope>
    <source>
        <strain evidence="3">Expedition CK06-06</strain>
    </source>
</reference>
<sequence length="117" mass="13172">MRLVYVRTSNAPKDKTDRSVPMNDAVKNALRTLGAKVSDPAYVVPLPQVKSRRDYFERSYLGRLKRLSGAAGITEKKLTLHNFRRFFVSQCADYGIPMATVMNWLGRCSGQTTASTR</sequence>